<reference evidence="4" key="1">
    <citation type="journal article" date="2013" name="Genome Announc.">
        <title>Draft genome sequence of the grapevine dieback fungus Eutypa lata UCR-EL1.</title>
        <authorList>
            <person name="Blanco-Ulate B."/>
            <person name="Rolshausen P.E."/>
            <person name="Cantu D."/>
        </authorList>
    </citation>
    <scope>NUCLEOTIDE SEQUENCE [LARGE SCALE GENOMIC DNA]</scope>
    <source>
        <strain evidence="4">UCR-EL1</strain>
    </source>
</reference>
<dbReference type="PANTHER" id="PTHR31001">
    <property type="entry name" value="UNCHARACTERIZED TRANSCRIPTIONAL REGULATORY PROTEIN"/>
    <property type="match status" value="1"/>
</dbReference>
<dbReference type="KEGG" id="ela:UCREL1_2911"/>
<comment type="subcellular location">
    <subcellularLocation>
        <location evidence="1">Nucleus</location>
    </subcellularLocation>
</comment>
<dbReference type="eggNOG" id="ENOG502QSY9">
    <property type="taxonomic scope" value="Eukaryota"/>
</dbReference>
<evidence type="ECO:0000256" key="2">
    <source>
        <dbReference type="ARBA" id="ARBA00023242"/>
    </source>
</evidence>
<dbReference type="OMA" id="EPPEWRG"/>
<protein>
    <submittedName>
        <fullName evidence="3">Putative c6 transcription factor protein</fullName>
    </submittedName>
</protein>
<evidence type="ECO:0000256" key="1">
    <source>
        <dbReference type="ARBA" id="ARBA00004123"/>
    </source>
</evidence>
<evidence type="ECO:0000313" key="3">
    <source>
        <dbReference type="EMBL" id="EMR70064.1"/>
    </source>
</evidence>
<dbReference type="EMBL" id="KB705972">
    <property type="protein sequence ID" value="EMR70064.1"/>
    <property type="molecule type" value="Genomic_DNA"/>
</dbReference>
<proteinExistence type="predicted"/>
<dbReference type="GO" id="GO:0005634">
    <property type="term" value="C:nucleus"/>
    <property type="evidence" value="ECO:0007669"/>
    <property type="project" value="UniProtKB-SubCell"/>
</dbReference>
<dbReference type="Proteomes" id="UP000012174">
    <property type="component" value="Unassembled WGS sequence"/>
</dbReference>
<keyword evidence="2" id="KW-0539">Nucleus</keyword>
<sequence length="666" mass="74346">MQNRIDRLEDLVLVLMRENGNNNVSTTEVAATAAAAATSVSNPQLRNVDREDGATMGVDYEDDDDADGLASSLGVLNIDSDKGKSVYIGQEHWHTILSEISEVKAYCTNRKRELENGSERVKMSKPASARGGFTLLNGAVPPATYVELQAELPPRSTVLTLCARYFDSMDNPITILHSTTFHQQLRAHWQDPSKTPVMWLGLLYSVLCLAMLSYHRVGDEPLQWKGRTLEMAGEFQLRTVQCLIRADYTKPVEYTVETMLLYVFGEYNSRWDADLGLWLVISLVIKIAIQMGYHRDAKWFPSLTPFQAVPTNLFDEEFGPDTKVLPPSHPNTELTPTGYTIAKVKLCREMSDILQATNRVEGDIPYDDILRFDTRLRKIYQGLPPYLQAAPQEDSQDSAMVIMSRFSINSLYLKIVCLLHKKYVPRARKTPRYAYSRQSAIEAASKTLRHLVNLDRESRPGERLQSLRWFLNSMATKEFLVCAMLVTLDLYYDRMAETTGAALFWTPGQRKEMTSNLEMTKDFWEGLADSSAEALQASRVLEIMLGKIKSPSAMPADGTGSASADCFSSFESVPNMQLGQMANMTLGMFPEGATPNTATAIQGMQASSTFGSADFSAMSSGWGITPNIGGEDFSYNGTEPPFSMFPNFEAGPGFPANFDWWTDQPR</sequence>
<keyword evidence="4" id="KW-1185">Reference proteome</keyword>
<evidence type="ECO:0000313" key="4">
    <source>
        <dbReference type="Proteomes" id="UP000012174"/>
    </source>
</evidence>
<dbReference type="AlphaFoldDB" id="M7SU37"/>
<organism evidence="3 4">
    <name type="scientific">Eutypa lata (strain UCR-EL1)</name>
    <name type="common">Grapevine dieback disease fungus</name>
    <name type="synonym">Eutypa armeniacae</name>
    <dbReference type="NCBI Taxonomy" id="1287681"/>
    <lineage>
        <taxon>Eukaryota</taxon>
        <taxon>Fungi</taxon>
        <taxon>Dikarya</taxon>
        <taxon>Ascomycota</taxon>
        <taxon>Pezizomycotina</taxon>
        <taxon>Sordariomycetes</taxon>
        <taxon>Xylariomycetidae</taxon>
        <taxon>Xylariales</taxon>
        <taxon>Diatrypaceae</taxon>
        <taxon>Eutypa</taxon>
    </lineage>
</organism>
<dbReference type="OrthoDB" id="762982at2759"/>
<gene>
    <name evidence="3" type="ORF">UCREL1_2911</name>
</gene>
<dbReference type="InterPro" id="IPR050613">
    <property type="entry name" value="Sec_Metabolite_Reg"/>
</dbReference>
<accession>M7SU37</accession>
<dbReference type="CDD" id="cd12148">
    <property type="entry name" value="fungal_TF_MHR"/>
    <property type="match status" value="1"/>
</dbReference>
<name>M7SU37_EUTLA</name>
<dbReference type="PANTHER" id="PTHR31001:SF49">
    <property type="entry name" value="ZN(II)2CYS6 TRANSCRIPTION FACTOR (EUROFUNG)"/>
    <property type="match status" value="1"/>
</dbReference>
<dbReference type="HOGENOM" id="CLU_007426_0_2_1"/>